<gene>
    <name evidence="2" type="ORF">Forpi1262_v017237</name>
    <name evidence="1" type="ORF">Forpi1262_v017568</name>
</gene>
<comment type="caution">
    <text evidence="2">The sequence shown here is derived from an EMBL/GenBank/DDBJ whole genome shotgun (WGS) entry which is preliminary data.</text>
</comment>
<proteinExistence type="predicted"/>
<name>A0A8J5P419_FUSOX</name>
<dbReference type="EMBL" id="JAELUR010000025">
    <property type="protein sequence ID" value="KAG7410306.1"/>
    <property type="molecule type" value="Genomic_DNA"/>
</dbReference>
<organism evidence="2 3">
    <name type="scientific">Fusarium oxysporum f. sp. raphani</name>
    <dbReference type="NCBI Taxonomy" id="96318"/>
    <lineage>
        <taxon>Eukaryota</taxon>
        <taxon>Fungi</taxon>
        <taxon>Dikarya</taxon>
        <taxon>Ascomycota</taxon>
        <taxon>Pezizomycotina</taxon>
        <taxon>Sordariomycetes</taxon>
        <taxon>Hypocreomycetidae</taxon>
        <taxon>Hypocreales</taxon>
        <taxon>Nectriaceae</taxon>
        <taxon>Fusarium</taxon>
        <taxon>Fusarium oxysporum species complex</taxon>
    </lineage>
</organism>
<reference evidence="2" key="1">
    <citation type="submission" date="2021-04" db="EMBL/GenBank/DDBJ databases">
        <title>First draft genome resource for Brassicaceae pathogens Fusarium oxysporum f. sp. raphani and Fusarium oxysporum f. sp. rapae.</title>
        <authorList>
            <person name="Asai S."/>
        </authorList>
    </citation>
    <scope>NUCLEOTIDE SEQUENCE</scope>
    <source>
        <strain evidence="2">Tf1262</strain>
    </source>
</reference>
<sequence>MSPMKSKALHTRTLALHLSDLKDRSLAAVQRPVLGTPNLSNDAVLLASLMSFVLPGTPLEFLRKGAHIRKRWSQEGGVVDLRASHFFVHHEIEELLNDSTRLRDAWICCQASNPGLGSHVPEVLSSFAVLPDDSLDPDLKLFWSFQAMVLICGAVPWKSLEPISVDYFKLAECLCYTVQGFAGDVKEIPDAARLDILYSLIEAVRFSKLLKRRKLAINLARKIAPEDHYSRLLIAQAESQVKRLEGDPEAARRVLPQIQQMDQTTTASVAGARSARGQIFYQQSLNHIQYDQTDEAIQSLMSWSPGTTSMEAAVKFQHLLLWARILRYRNESAAGHTKLEELESFKAEYKDLDFEEFRPEFVYQLAALYIDEERYVIAETRILDQLEQMKSTGITYPTNISLRLLLAESRFGQGRLGQAEKDCNDVEADCRLKFDRIHWNIIVAKIHHTQLAANSNAIAHRDKAFKHWNAANALMIGKQLNDGHSTRVLQMSILNVLSYFQDREAQNARETAEDLLQRARYGSSERSVKNWIPGFSTAWKRKMEEAQLATKEIYKL</sequence>
<evidence type="ECO:0000313" key="1">
    <source>
        <dbReference type="EMBL" id="KAG7410306.1"/>
    </source>
</evidence>
<evidence type="ECO:0000313" key="3">
    <source>
        <dbReference type="Proteomes" id="UP000693942"/>
    </source>
</evidence>
<accession>A0A8J5P419</accession>
<evidence type="ECO:0000313" key="2">
    <source>
        <dbReference type="EMBL" id="KAG7413094.1"/>
    </source>
</evidence>
<dbReference type="AlphaFoldDB" id="A0A8J5P419"/>
<dbReference type="EMBL" id="JAELUR010000023">
    <property type="protein sequence ID" value="KAG7413094.1"/>
    <property type="molecule type" value="Genomic_DNA"/>
</dbReference>
<dbReference type="Proteomes" id="UP000693942">
    <property type="component" value="Unassembled WGS sequence"/>
</dbReference>
<protein>
    <submittedName>
        <fullName evidence="2">Uncharacterized protein</fullName>
    </submittedName>
</protein>